<dbReference type="SUPFAM" id="SSF57277">
    <property type="entry name" value="Granulin repeat"/>
    <property type="match status" value="2"/>
</dbReference>
<dbReference type="AlphaFoldDB" id="A0AAD5B404"/>
<evidence type="ECO:0000256" key="2">
    <source>
        <dbReference type="ARBA" id="ARBA00010093"/>
    </source>
</evidence>
<keyword evidence="4" id="KW-1015">Disulfide bond</keyword>
<feature type="domain" description="Granulins" evidence="5">
    <location>
        <begin position="80"/>
        <end position="130"/>
    </location>
</feature>
<dbReference type="PANTHER" id="PTHR12274">
    <property type="entry name" value="GRANULIN"/>
    <property type="match status" value="1"/>
</dbReference>
<dbReference type="GO" id="GO:0005576">
    <property type="term" value="C:extracellular region"/>
    <property type="evidence" value="ECO:0007669"/>
    <property type="project" value="UniProtKB-SubCell"/>
</dbReference>
<dbReference type="EMBL" id="MU546533">
    <property type="protein sequence ID" value="KAI5628126.1"/>
    <property type="molecule type" value="Genomic_DNA"/>
</dbReference>
<feature type="domain" description="Granulins" evidence="5">
    <location>
        <begin position="5"/>
        <end position="54"/>
    </location>
</feature>
<sequence>SDVPCDDTVACPDGTTCCKDGKGGWGCCPFPEATCCEDGENCCPKGYVCRDQWCEKSSGIKLDSGKRETLLPQDQKNIDCGEGFRCRDTETCCRMSESSWGCCPFLKAVCCSDMQRCCPAGYTCDKSGSCTPVMGFNWDIFSKK</sequence>
<keyword evidence="7" id="KW-1185">Reference proteome</keyword>
<name>A0AAD5B404_SILAS</name>
<dbReference type="InterPro" id="IPR037277">
    <property type="entry name" value="Granulin_sf"/>
</dbReference>
<comment type="subcellular location">
    <subcellularLocation>
        <location evidence="1">Secreted</location>
    </subcellularLocation>
</comment>
<comment type="similarity">
    <text evidence="2">Belongs to the granulin family.</text>
</comment>
<evidence type="ECO:0000256" key="3">
    <source>
        <dbReference type="ARBA" id="ARBA00022525"/>
    </source>
</evidence>
<evidence type="ECO:0000256" key="1">
    <source>
        <dbReference type="ARBA" id="ARBA00004613"/>
    </source>
</evidence>
<dbReference type="InterPro" id="IPR000118">
    <property type="entry name" value="Granulin"/>
</dbReference>
<feature type="non-terminal residue" evidence="6">
    <location>
        <position position="144"/>
    </location>
</feature>
<protein>
    <submittedName>
        <fullName evidence="6">Granulins</fullName>
    </submittedName>
</protein>
<dbReference type="SMART" id="SM00277">
    <property type="entry name" value="GRAN"/>
    <property type="match status" value="2"/>
</dbReference>
<evidence type="ECO:0000313" key="7">
    <source>
        <dbReference type="Proteomes" id="UP001205998"/>
    </source>
</evidence>
<gene>
    <name evidence="6" type="ORF">C0J50_8253</name>
</gene>
<comment type="caution">
    <text evidence="6">The sequence shown here is derived from an EMBL/GenBank/DDBJ whole genome shotgun (WGS) entry which is preliminary data.</text>
</comment>
<dbReference type="Proteomes" id="UP001205998">
    <property type="component" value="Unassembled WGS sequence"/>
</dbReference>
<dbReference type="InterPro" id="IPR039036">
    <property type="entry name" value="Granulin_fam"/>
</dbReference>
<keyword evidence="3" id="KW-0964">Secreted</keyword>
<accession>A0AAD5B404</accession>
<dbReference type="Gene3D" id="2.10.25.160">
    <property type="entry name" value="Granulin"/>
    <property type="match status" value="2"/>
</dbReference>
<dbReference type="Pfam" id="PF00396">
    <property type="entry name" value="Granulin"/>
    <property type="match status" value="2"/>
</dbReference>
<evidence type="ECO:0000256" key="4">
    <source>
        <dbReference type="ARBA" id="ARBA00023157"/>
    </source>
</evidence>
<organism evidence="6 7">
    <name type="scientific">Silurus asotus</name>
    <name type="common">Amur catfish</name>
    <name type="synonym">Parasilurus asotus</name>
    <dbReference type="NCBI Taxonomy" id="30991"/>
    <lineage>
        <taxon>Eukaryota</taxon>
        <taxon>Metazoa</taxon>
        <taxon>Chordata</taxon>
        <taxon>Craniata</taxon>
        <taxon>Vertebrata</taxon>
        <taxon>Euteleostomi</taxon>
        <taxon>Actinopterygii</taxon>
        <taxon>Neopterygii</taxon>
        <taxon>Teleostei</taxon>
        <taxon>Ostariophysi</taxon>
        <taxon>Siluriformes</taxon>
        <taxon>Siluridae</taxon>
        <taxon>Silurus</taxon>
    </lineage>
</organism>
<proteinExistence type="inferred from homology"/>
<evidence type="ECO:0000259" key="5">
    <source>
        <dbReference type="SMART" id="SM00277"/>
    </source>
</evidence>
<evidence type="ECO:0000313" key="6">
    <source>
        <dbReference type="EMBL" id="KAI5628126.1"/>
    </source>
</evidence>
<dbReference type="PANTHER" id="PTHR12274:SF3">
    <property type="entry name" value="PROGRANULIN"/>
    <property type="match status" value="1"/>
</dbReference>
<reference evidence="6" key="1">
    <citation type="submission" date="2018-07" db="EMBL/GenBank/DDBJ databases">
        <title>Comparative genomics of catfishes provides insights into carnivory and benthic adaptation.</title>
        <authorList>
            <person name="Zhang Y."/>
            <person name="Wang D."/>
            <person name="Peng Z."/>
            <person name="Zheng S."/>
            <person name="Shao F."/>
            <person name="Tao W."/>
        </authorList>
    </citation>
    <scope>NUCLEOTIDE SEQUENCE</scope>
    <source>
        <strain evidence="6">Chongqing</strain>
    </source>
</reference>